<gene>
    <name evidence="1" type="ORF">Q7514_22585</name>
</gene>
<evidence type="ECO:0000313" key="1">
    <source>
        <dbReference type="EMBL" id="MEE2060312.1"/>
    </source>
</evidence>
<proteinExistence type="predicted"/>
<reference evidence="1 2" key="1">
    <citation type="submission" date="2023-07" db="EMBL/GenBank/DDBJ databases">
        <authorList>
            <person name="Girao M."/>
            <person name="Carvalho M.F."/>
        </authorList>
    </citation>
    <scope>NUCLEOTIDE SEQUENCE [LARGE SCALE GENOMIC DNA]</scope>
    <source>
        <strain evidence="1 2">YIM65754</strain>
    </source>
</reference>
<dbReference type="Proteomes" id="UP001336020">
    <property type="component" value="Unassembled WGS sequence"/>
</dbReference>
<keyword evidence="2" id="KW-1185">Reference proteome</keyword>
<dbReference type="EMBL" id="JAUTXY010000012">
    <property type="protein sequence ID" value="MEE2060312.1"/>
    <property type="molecule type" value="Genomic_DNA"/>
</dbReference>
<dbReference type="RefSeq" id="WP_330135501.1">
    <property type="nucleotide sequence ID" value="NZ_JAUTXY010000012.1"/>
</dbReference>
<name>A0ABU7LHF7_9NOCA</name>
<comment type="caution">
    <text evidence="1">The sequence shown here is derived from an EMBL/GenBank/DDBJ whole genome shotgun (WGS) entry which is preliminary data.</text>
</comment>
<protein>
    <submittedName>
        <fullName evidence="1">Uncharacterized protein</fullName>
    </submittedName>
</protein>
<sequence length="45" mass="4681">MSRTLTLIAITALTTGAALVAAQRTRLLARLGRGTTVRSVDVGAR</sequence>
<organism evidence="1 2">
    <name type="scientific">Rhodococcus artemisiae</name>
    <dbReference type="NCBI Taxonomy" id="714159"/>
    <lineage>
        <taxon>Bacteria</taxon>
        <taxon>Bacillati</taxon>
        <taxon>Actinomycetota</taxon>
        <taxon>Actinomycetes</taxon>
        <taxon>Mycobacteriales</taxon>
        <taxon>Nocardiaceae</taxon>
        <taxon>Rhodococcus</taxon>
    </lineage>
</organism>
<evidence type="ECO:0000313" key="2">
    <source>
        <dbReference type="Proteomes" id="UP001336020"/>
    </source>
</evidence>
<accession>A0ABU7LHF7</accession>